<dbReference type="AlphaFoldDB" id="A0A7V8NVC8"/>
<name>A0A7V8NVC8_9BACT</name>
<evidence type="ECO:0000259" key="1">
    <source>
        <dbReference type="Pfam" id="PF00149"/>
    </source>
</evidence>
<dbReference type="SUPFAM" id="SSF56300">
    <property type="entry name" value="Metallo-dependent phosphatases"/>
    <property type="match status" value="1"/>
</dbReference>
<keyword evidence="3" id="KW-1185">Reference proteome</keyword>
<feature type="domain" description="Calcineurin-like phosphoesterase" evidence="1">
    <location>
        <begin position="5"/>
        <end position="191"/>
    </location>
</feature>
<dbReference type="InterPro" id="IPR029052">
    <property type="entry name" value="Metallo-depent_PP-like"/>
</dbReference>
<evidence type="ECO:0000313" key="3">
    <source>
        <dbReference type="Proteomes" id="UP000567293"/>
    </source>
</evidence>
<comment type="caution">
    <text evidence="2">The sequence shown here is derived from an EMBL/GenBank/DDBJ whole genome shotgun (WGS) entry which is preliminary data.</text>
</comment>
<proteinExistence type="predicted"/>
<dbReference type="Proteomes" id="UP000567293">
    <property type="component" value="Unassembled WGS sequence"/>
</dbReference>
<dbReference type="GO" id="GO:0016787">
    <property type="term" value="F:hydrolase activity"/>
    <property type="evidence" value="ECO:0007669"/>
    <property type="project" value="InterPro"/>
</dbReference>
<dbReference type="Gene3D" id="3.60.21.10">
    <property type="match status" value="1"/>
</dbReference>
<dbReference type="InterPro" id="IPR004843">
    <property type="entry name" value="Calcineurin-like_PHP"/>
</dbReference>
<evidence type="ECO:0000313" key="2">
    <source>
        <dbReference type="EMBL" id="MBA0088092.1"/>
    </source>
</evidence>
<sequence>MMATKPDLTIHLGDVYYVGDAPEIQQNCFGMPTNGFQGVKWPHGSQGSFSLNGNHEMYANGKPYFTILLPTLGMRENADGQVASFFCLETAQWRIVAIDTAYNSVGIPILSQIPVINSIPCIGGDCHLEEALLTWLRTVVKPKANPKATLLLSHHQYFTAFKDQAYTKPAKQLMEFFQGQEVVWIWGHEHRLGIYNKFSKDGGITVYGRCLGHGGMPVDVGTPDSTKAPLKFYDPRTHALDDKTEVGQNGFVTATIKGGVLTLDYRDVENKQLLVEQFTAGPGGSLTCTFRNPDGVLQPPPKEPS</sequence>
<dbReference type="EMBL" id="JACDQQ010002335">
    <property type="protein sequence ID" value="MBA0088092.1"/>
    <property type="molecule type" value="Genomic_DNA"/>
</dbReference>
<dbReference type="Pfam" id="PF00149">
    <property type="entry name" value="Metallophos"/>
    <property type="match status" value="1"/>
</dbReference>
<reference evidence="2" key="1">
    <citation type="submission" date="2020-06" db="EMBL/GenBank/DDBJ databases">
        <title>Legume-microbial interactions unlock mineral nutrients during tropical forest succession.</title>
        <authorList>
            <person name="Epihov D.Z."/>
        </authorList>
    </citation>
    <scope>NUCLEOTIDE SEQUENCE [LARGE SCALE GENOMIC DNA]</scope>
    <source>
        <strain evidence="2">Pan2503</strain>
    </source>
</reference>
<organism evidence="2 3">
    <name type="scientific">Candidatus Acidiferrum panamense</name>
    <dbReference type="NCBI Taxonomy" id="2741543"/>
    <lineage>
        <taxon>Bacteria</taxon>
        <taxon>Pseudomonadati</taxon>
        <taxon>Acidobacteriota</taxon>
        <taxon>Terriglobia</taxon>
        <taxon>Candidatus Acidiferrales</taxon>
        <taxon>Candidatus Acidiferrum</taxon>
    </lineage>
</organism>
<accession>A0A7V8NVC8</accession>
<gene>
    <name evidence="2" type="ORF">HRJ53_24165</name>
</gene>
<protein>
    <submittedName>
        <fullName evidence="2">Metallophosphoesterase</fullName>
    </submittedName>
</protein>